<gene>
    <name evidence="1" type="ORF">RPERSI_LOCUS4848</name>
</gene>
<dbReference type="Proteomes" id="UP000789920">
    <property type="component" value="Unassembled WGS sequence"/>
</dbReference>
<organism evidence="1 2">
    <name type="scientific">Racocetra persica</name>
    <dbReference type="NCBI Taxonomy" id="160502"/>
    <lineage>
        <taxon>Eukaryota</taxon>
        <taxon>Fungi</taxon>
        <taxon>Fungi incertae sedis</taxon>
        <taxon>Mucoromycota</taxon>
        <taxon>Glomeromycotina</taxon>
        <taxon>Glomeromycetes</taxon>
        <taxon>Diversisporales</taxon>
        <taxon>Gigasporaceae</taxon>
        <taxon>Racocetra</taxon>
    </lineage>
</organism>
<sequence>MLCYHNKKIIFRTGGQTGVDRGFLDAFLTHVKNNIKNVKNIIWEESLLIVEFQNSDIWILTGWCPQGRKAEDGKIDSKYPLQETPTPRYEQRTEWNVRDAEATLIILPTPNFVTELDGTAFTVEMAKKYEKPWQKICLDQFPMDNIEQILVWIKKNKIKHLNVAGPRERGQTGVDRGFLDAFLTHVKNNIKNVKNIIWEESLLIVEFQNSDIWILTGWCPQGRKAEDGKIDSKYPLQETPTPRYEQRTEWNVRDAEATLIILPTPNFVTELDGTAFTVEMAKKYEKPWQKICLDQFPMDNIEQILVWIKKNKIKHLNVAGPRE</sequence>
<accession>A0ACA9M966</accession>
<evidence type="ECO:0000313" key="1">
    <source>
        <dbReference type="EMBL" id="CAG8573407.1"/>
    </source>
</evidence>
<protein>
    <submittedName>
        <fullName evidence="1">19327_t:CDS:1</fullName>
    </submittedName>
</protein>
<reference evidence="1" key="1">
    <citation type="submission" date="2021-06" db="EMBL/GenBank/DDBJ databases">
        <authorList>
            <person name="Kallberg Y."/>
            <person name="Tangrot J."/>
            <person name="Rosling A."/>
        </authorList>
    </citation>
    <scope>NUCLEOTIDE SEQUENCE</scope>
    <source>
        <strain evidence="1">MA461A</strain>
    </source>
</reference>
<dbReference type="EMBL" id="CAJVQC010006950">
    <property type="protein sequence ID" value="CAG8573407.1"/>
    <property type="molecule type" value="Genomic_DNA"/>
</dbReference>
<name>A0ACA9M966_9GLOM</name>
<comment type="caution">
    <text evidence="1">The sequence shown here is derived from an EMBL/GenBank/DDBJ whole genome shotgun (WGS) entry which is preliminary data.</text>
</comment>
<keyword evidence="2" id="KW-1185">Reference proteome</keyword>
<feature type="non-terminal residue" evidence="1">
    <location>
        <position position="323"/>
    </location>
</feature>
<evidence type="ECO:0000313" key="2">
    <source>
        <dbReference type="Proteomes" id="UP000789920"/>
    </source>
</evidence>
<proteinExistence type="predicted"/>